<evidence type="ECO:0000256" key="4">
    <source>
        <dbReference type="ARBA" id="ARBA00022833"/>
    </source>
</evidence>
<protein>
    <recommendedName>
        <fullName evidence="2 8">Carbonic anhydrase</fullName>
        <ecNumber evidence="2 8">4.2.1.1</ecNumber>
    </recommendedName>
    <alternativeName>
        <fullName evidence="8">Carbonate dehydratase</fullName>
    </alternativeName>
</protein>
<dbReference type="SMART" id="SM00947">
    <property type="entry name" value="Pro_CA"/>
    <property type="match status" value="1"/>
</dbReference>
<dbReference type="PANTHER" id="PTHR11002:SF76">
    <property type="entry name" value="CARBONIC ANHYDRASE"/>
    <property type="match status" value="1"/>
</dbReference>
<evidence type="ECO:0000256" key="5">
    <source>
        <dbReference type="ARBA" id="ARBA00023239"/>
    </source>
</evidence>
<dbReference type="OrthoDB" id="10248475at2759"/>
<evidence type="ECO:0000256" key="8">
    <source>
        <dbReference type="RuleBase" id="RU003956"/>
    </source>
</evidence>
<feature type="binding site" evidence="7">
    <location>
        <position position="138"/>
    </location>
    <ligand>
        <name>Zn(2+)</name>
        <dbReference type="ChEBI" id="CHEBI:29105"/>
    </ligand>
</feature>
<keyword evidence="12" id="KW-1185">Reference proteome</keyword>
<evidence type="ECO:0000313" key="12">
    <source>
        <dbReference type="Proteomes" id="UP000807342"/>
    </source>
</evidence>
<keyword evidence="10" id="KW-0732">Signal</keyword>
<dbReference type="EC" id="4.2.1.1" evidence="2 8"/>
<sequence>MITTKLFAALLSATVVYAGPVSSASSTNPASMSSTASSAVASSTPTTNVTQPGFTDMKALFDGNTKFRSSTKAIAGNFTSKQPSFMISSGAIFNAPAGSIISQNNIGNQYSDKDLATHAALTYAIQDLKVHHVIVLGHYGCKGVETAITSAQTQTTSMQKWVQPIIDIFLHSRRSEIKILRDLRKPQRNKKNMVTVTPTADNPGFKALVEESVKQSVYRIKKESVLAPAYRKKVFGKNKQQEIEVYVHGFIYDETNGEVKNLRVSFGPPGKPIPDIPFAAIDAAKNWQGPKWLPGINKGKNPKTSTTSSTTSSSAAPTQSKV</sequence>
<evidence type="ECO:0000256" key="2">
    <source>
        <dbReference type="ARBA" id="ARBA00012925"/>
    </source>
</evidence>
<dbReference type="Proteomes" id="UP000807342">
    <property type="component" value="Unassembled WGS sequence"/>
</dbReference>
<comment type="function">
    <text evidence="8">Reversible hydration of carbon dioxide.</text>
</comment>
<dbReference type="Pfam" id="PF00484">
    <property type="entry name" value="Pro_CA"/>
    <property type="match status" value="1"/>
</dbReference>
<feature type="signal peptide" evidence="10">
    <location>
        <begin position="1"/>
        <end position="18"/>
    </location>
</feature>
<dbReference type="Gene3D" id="3.40.1050.10">
    <property type="entry name" value="Carbonic anhydrase"/>
    <property type="match status" value="1"/>
</dbReference>
<gene>
    <name evidence="11" type="ORF">P691DRAFT_790383</name>
</gene>
<evidence type="ECO:0000256" key="9">
    <source>
        <dbReference type="SAM" id="MobiDB-lite"/>
    </source>
</evidence>
<dbReference type="GO" id="GO:0004089">
    <property type="term" value="F:carbonate dehydratase activity"/>
    <property type="evidence" value="ECO:0007669"/>
    <property type="project" value="UniProtKB-UniRule"/>
</dbReference>
<name>A0A9P6C9G7_9AGAR</name>
<dbReference type="InterPro" id="IPR001765">
    <property type="entry name" value="Carbonic_anhydrase"/>
</dbReference>
<comment type="catalytic activity">
    <reaction evidence="6 8">
        <text>hydrogencarbonate + H(+) = CO2 + H2O</text>
        <dbReference type="Rhea" id="RHEA:10748"/>
        <dbReference type="ChEBI" id="CHEBI:15377"/>
        <dbReference type="ChEBI" id="CHEBI:15378"/>
        <dbReference type="ChEBI" id="CHEBI:16526"/>
        <dbReference type="ChEBI" id="CHEBI:17544"/>
        <dbReference type="EC" id="4.2.1.1"/>
    </reaction>
</comment>
<evidence type="ECO:0000256" key="6">
    <source>
        <dbReference type="ARBA" id="ARBA00048348"/>
    </source>
</evidence>
<proteinExistence type="inferred from homology"/>
<dbReference type="GO" id="GO:0071244">
    <property type="term" value="P:cellular response to carbon dioxide"/>
    <property type="evidence" value="ECO:0007669"/>
    <property type="project" value="TreeGrafter"/>
</dbReference>
<comment type="cofactor">
    <cofactor evidence="7">
        <name>Zn(2+)</name>
        <dbReference type="ChEBI" id="CHEBI:29105"/>
    </cofactor>
    <text evidence="7">Binds 1 zinc ion per subunit.</text>
</comment>
<keyword evidence="3 7" id="KW-0479">Metal-binding</keyword>
<dbReference type="SUPFAM" id="SSF53056">
    <property type="entry name" value="beta-carbonic anhydrase, cab"/>
    <property type="match status" value="1"/>
</dbReference>
<feature type="binding site" evidence="7">
    <location>
        <position position="141"/>
    </location>
    <ligand>
        <name>Zn(2+)</name>
        <dbReference type="ChEBI" id="CHEBI:29105"/>
    </ligand>
</feature>
<evidence type="ECO:0000313" key="11">
    <source>
        <dbReference type="EMBL" id="KAF9453970.1"/>
    </source>
</evidence>
<organism evidence="11 12">
    <name type="scientific">Macrolepiota fuliginosa MF-IS2</name>
    <dbReference type="NCBI Taxonomy" id="1400762"/>
    <lineage>
        <taxon>Eukaryota</taxon>
        <taxon>Fungi</taxon>
        <taxon>Dikarya</taxon>
        <taxon>Basidiomycota</taxon>
        <taxon>Agaricomycotina</taxon>
        <taxon>Agaricomycetes</taxon>
        <taxon>Agaricomycetidae</taxon>
        <taxon>Agaricales</taxon>
        <taxon>Agaricineae</taxon>
        <taxon>Agaricaceae</taxon>
        <taxon>Macrolepiota</taxon>
    </lineage>
</organism>
<reference evidence="11" key="1">
    <citation type="submission" date="2020-11" db="EMBL/GenBank/DDBJ databases">
        <authorList>
            <consortium name="DOE Joint Genome Institute"/>
            <person name="Ahrendt S."/>
            <person name="Riley R."/>
            <person name="Andreopoulos W."/>
            <person name="Labutti K."/>
            <person name="Pangilinan J."/>
            <person name="Ruiz-Duenas F.J."/>
            <person name="Barrasa J.M."/>
            <person name="Sanchez-Garcia M."/>
            <person name="Camarero S."/>
            <person name="Miyauchi S."/>
            <person name="Serrano A."/>
            <person name="Linde D."/>
            <person name="Babiker R."/>
            <person name="Drula E."/>
            <person name="Ayuso-Fernandez I."/>
            <person name="Pacheco R."/>
            <person name="Padilla G."/>
            <person name="Ferreira P."/>
            <person name="Barriuso J."/>
            <person name="Kellner H."/>
            <person name="Castanera R."/>
            <person name="Alfaro M."/>
            <person name="Ramirez L."/>
            <person name="Pisabarro A.G."/>
            <person name="Kuo A."/>
            <person name="Tritt A."/>
            <person name="Lipzen A."/>
            <person name="He G."/>
            <person name="Yan M."/>
            <person name="Ng V."/>
            <person name="Cullen D."/>
            <person name="Martin F."/>
            <person name="Rosso M.-N."/>
            <person name="Henrissat B."/>
            <person name="Hibbett D."/>
            <person name="Martinez A.T."/>
            <person name="Grigoriev I.V."/>
        </authorList>
    </citation>
    <scope>NUCLEOTIDE SEQUENCE</scope>
    <source>
        <strain evidence="11">MF-IS2</strain>
    </source>
</reference>
<dbReference type="AlphaFoldDB" id="A0A9P6C9G7"/>
<comment type="caution">
    <text evidence="11">The sequence shown here is derived from an EMBL/GenBank/DDBJ whole genome shotgun (WGS) entry which is preliminary data.</text>
</comment>
<comment type="similarity">
    <text evidence="1 8">Belongs to the beta-class carbonic anhydrase family.</text>
</comment>
<dbReference type="PANTHER" id="PTHR11002">
    <property type="entry name" value="CARBONIC ANHYDRASE"/>
    <property type="match status" value="1"/>
</dbReference>
<evidence type="ECO:0000256" key="1">
    <source>
        <dbReference type="ARBA" id="ARBA00006217"/>
    </source>
</evidence>
<dbReference type="GO" id="GO:0034599">
    <property type="term" value="P:cellular response to oxidative stress"/>
    <property type="evidence" value="ECO:0007669"/>
    <property type="project" value="TreeGrafter"/>
</dbReference>
<dbReference type="InterPro" id="IPR036874">
    <property type="entry name" value="Carbonic_anhydrase_sf"/>
</dbReference>
<feature type="compositionally biased region" description="Low complexity" evidence="9">
    <location>
        <begin position="304"/>
        <end position="314"/>
    </location>
</feature>
<evidence type="ECO:0000256" key="3">
    <source>
        <dbReference type="ARBA" id="ARBA00022723"/>
    </source>
</evidence>
<feature type="region of interest" description="Disordered" evidence="9">
    <location>
        <begin position="290"/>
        <end position="322"/>
    </location>
</feature>
<dbReference type="EMBL" id="MU151057">
    <property type="protein sequence ID" value="KAF9453970.1"/>
    <property type="molecule type" value="Genomic_DNA"/>
</dbReference>
<evidence type="ECO:0000256" key="10">
    <source>
        <dbReference type="SAM" id="SignalP"/>
    </source>
</evidence>
<keyword evidence="4 7" id="KW-0862">Zinc</keyword>
<keyword evidence="5 8" id="KW-0456">Lyase</keyword>
<dbReference type="GO" id="GO:0008270">
    <property type="term" value="F:zinc ion binding"/>
    <property type="evidence" value="ECO:0007669"/>
    <property type="project" value="UniProtKB-UniRule"/>
</dbReference>
<feature type="chain" id="PRO_5040392910" description="Carbonic anhydrase" evidence="10">
    <location>
        <begin position="19"/>
        <end position="322"/>
    </location>
</feature>
<accession>A0A9P6C9G7</accession>
<evidence type="ECO:0000256" key="7">
    <source>
        <dbReference type="PIRSR" id="PIRSR601765-1"/>
    </source>
</evidence>